<feature type="non-terminal residue" evidence="5">
    <location>
        <position position="172"/>
    </location>
</feature>
<dbReference type="PANTHER" id="PTHR30443">
    <property type="entry name" value="INNER MEMBRANE PROTEIN"/>
    <property type="match status" value="1"/>
</dbReference>
<dbReference type="InterPro" id="IPR000917">
    <property type="entry name" value="Sulfatase_N"/>
</dbReference>
<keyword evidence="2" id="KW-1133">Transmembrane helix</keyword>
<evidence type="ECO:0000259" key="3">
    <source>
        <dbReference type="Pfam" id="PF00884"/>
    </source>
</evidence>
<dbReference type="InterPro" id="IPR017850">
    <property type="entry name" value="Alkaline_phosphatase_core_sf"/>
</dbReference>
<feature type="transmembrane region" description="Helical" evidence="2">
    <location>
        <begin position="6"/>
        <end position="24"/>
    </location>
</feature>
<protein>
    <submittedName>
        <fullName evidence="5">Phosphoethanolamine transferase</fullName>
    </submittedName>
</protein>
<evidence type="ECO:0000313" key="5">
    <source>
        <dbReference type="EMBL" id="HBC33290.1"/>
    </source>
</evidence>
<comment type="caution">
    <text evidence="5">The sequence shown here is derived from an EMBL/GenBank/DDBJ whole genome shotgun (WGS) entry which is preliminary data.</text>
</comment>
<dbReference type="InterPro" id="IPR012549">
    <property type="entry name" value="EptA-like_N"/>
</dbReference>
<accession>A0A352IPA7</accession>
<dbReference type="AlphaFoldDB" id="A0A352IPA7"/>
<dbReference type="Pfam" id="PF00884">
    <property type="entry name" value="Sulfatase"/>
    <property type="match status" value="1"/>
</dbReference>
<dbReference type="EMBL" id="DNNA01000049">
    <property type="protein sequence ID" value="HBC33290.1"/>
    <property type="molecule type" value="Genomic_DNA"/>
</dbReference>
<evidence type="ECO:0000256" key="2">
    <source>
        <dbReference type="SAM" id="Phobius"/>
    </source>
</evidence>
<dbReference type="Proteomes" id="UP000263489">
    <property type="component" value="Unassembled WGS sequence"/>
</dbReference>
<reference evidence="5 6" key="1">
    <citation type="journal article" date="2018" name="Nat. Biotechnol.">
        <title>A standardized bacterial taxonomy based on genome phylogeny substantially revises the tree of life.</title>
        <authorList>
            <person name="Parks D.H."/>
            <person name="Chuvochina M."/>
            <person name="Waite D.W."/>
            <person name="Rinke C."/>
            <person name="Skarshewski A."/>
            <person name="Chaumeil P.A."/>
            <person name="Hugenholtz P."/>
        </authorList>
    </citation>
    <scope>NUCLEOTIDE SEQUENCE [LARGE SCALE GENOMIC DNA]</scope>
    <source>
        <strain evidence="5">UBA9380</strain>
    </source>
</reference>
<feature type="domain" description="Sulfatase N-terminal" evidence="3">
    <location>
        <begin position="116"/>
        <end position="172"/>
    </location>
</feature>
<sequence>GLLVHMALFFVIPVVLLFLARVSWPAGLKRVTHWLAPIIVDIALILVLALTSYQEMASTFRNHRDIKDLVVPVNSVAALASLGSKVAAAQFPQEYQQVGLDATVSLPVSDRAKPNLVVFVLGETARADHFGLNGYQRDTTPELSKLARQSGGTLVNFPRVSSCGTATALSVP</sequence>
<dbReference type="Gene3D" id="3.40.720.10">
    <property type="entry name" value="Alkaline Phosphatase, subunit A"/>
    <property type="match status" value="1"/>
</dbReference>
<keyword evidence="2" id="KW-0472">Membrane</keyword>
<keyword evidence="2" id="KW-0812">Transmembrane</keyword>
<evidence type="ECO:0000259" key="4">
    <source>
        <dbReference type="Pfam" id="PF08019"/>
    </source>
</evidence>
<feature type="transmembrane region" description="Helical" evidence="2">
    <location>
        <begin position="31"/>
        <end position="53"/>
    </location>
</feature>
<proteinExistence type="predicted"/>
<dbReference type="GO" id="GO:0005886">
    <property type="term" value="C:plasma membrane"/>
    <property type="evidence" value="ECO:0007669"/>
    <property type="project" value="UniProtKB-SubCell"/>
</dbReference>
<keyword evidence="5" id="KW-0808">Transferase</keyword>
<gene>
    <name evidence="5" type="ORF">DC045_02970</name>
</gene>
<dbReference type="PANTHER" id="PTHR30443:SF0">
    <property type="entry name" value="PHOSPHOETHANOLAMINE TRANSFERASE EPTA"/>
    <property type="match status" value="1"/>
</dbReference>
<dbReference type="GO" id="GO:0016776">
    <property type="term" value="F:phosphotransferase activity, phosphate group as acceptor"/>
    <property type="evidence" value="ECO:0007669"/>
    <property type="project" value="TreeGrafter"/>
</dbReference>
<evidence type="ECO:0000256" key="1">
    <source>
        <dbReference type="ARBA" id="ARBA00004429"/>
    </source>
</evidence>
<name>A0A352IPA7_9GAMM</name>
<dbReference type="InterPro" id="IPR040423">
    <property type="entry name" value="PEA_transferase"/>
</dbReference>
<feature type="non-terminal residue" evidence="5">
    <location>
        <position position="1"/>
    </location>
</feature>
<organism evidence="5 6">
    <name type="scientific">Marinobacter adhaerens</name>
    <dbReference type="NCBI Taxonomy" id="1033846"/>
    <lineage>
        <taxon>Bacteria</taxon>
        <taxon>Pseudomonadati</taxon>
        <taxon>Pseudomonadota</taxon>
        <taxon>Gammaproteobacteria</taxon>
        <taxon>Pseudomonadales</taxon>
        <taxon>Marinobacteraceae</taxon>
        <taxon>Marinobacter</taxon>
    </lineage>
</organism>
<dbReference type="GO" id="GO:0009244">
    <property type="term" value="P:lipopolysaccharide core region biosynthetic process"/>
    <property type="evidence" value="ECO:0007669"/>
    <property type="project" value="TreeGrafter"/>
</dbReference>
<dbReference type="Pfam" id="PF08019">
    <property type="entry name" value="EptA_B_N"/>
    <property type="match status" value="1"/>
</dbReference>
<comment type="subcellular location">
    <subcellularLocation>
        <location evidence="1">Cell inner membrane</location>
        <topology evidence="1">Multi-pass membrane protein</topology>
    </subcellularLocation>
</comment>
<evidence type="ECO:0000313" key="6">
    <source>
        <dbReference type="Proteomes" id="UP000263489"/>
    </source>
</evidence>
<feature type="domain" description="Phosphoethanolamine transferase N-terminal" evidence="4">
    <location>
        <begin position="2"/>
        <end position="82"/>
    </location>
</feature>